<feature type="domain" description="HTH gntR-type" evidence="4">
    <location>
        <begin position="17"/>
        <end position="87"/>
    </location>
</feature>
<dbReference type="EMBL" id="LQPN01000033">
    <property type="protein sequence ID" value="ORW50014.1"/>
    <property type="molecule type" value="Genomic_DNA"/>
</dbReference>
<dbReference type="Proteomes" id="UP000193285">
    <property type="component" value="Unassembled WGS sequence"/>
</dbReference>
<dbReference type="Pfam" id="PF00392">
    <property type="entry name" value="GntR"/>
    <property type="match status" value="1"/>
</dbReference>
<evidence type="ECO:0000313" key="7">
    <source>
        <dbReference type="Proteomes" id="UP000193285"/>
    </source>
</evidence>
<accession>A0A1X2AF56</accession>
<dbReference type="GO" id="GO:0003700">
    <property type="term" value="F:DNA-binding transcription factor activity"/>
    <property type="evidence" value="ECO:0007669"/>
    <property type="project" value="InterPro"/>
</dbReference>
<reference evidence="5" key="3">
    <citation type="submission" date="2016-01" db="EMBL/GenBank/DDBJ databases">
        <authorList>
            <person name="Ana R.F.D.C."/>
            <person name="Tarcisio F."/>
            <person name="Maria L.L."/>
            <person name="Monica P."/>
            <person name="Wana L.O.D.C."/>
            <person name="Elisabetta G."/>
            <person name="Jeann R.D.C.B."/>
            <person name="Veronica D.S."/>
            <person name="Karla V.B.L."/>
            <person name="Roberto B."/>
            <person name="Antonella G."/>
            <person name="Anna F."/>
            <person name="Alessandro M."/>
            <person name="Pamela F."/>
            <person name="Francesca D.L."/>
            <person name="Giulia F.S."/>
            <person name="Sara T."/>
            <person name="Fabio R."/>
            <person name="Olivier J."/>
            <person name="Nicola S."/>
            <person name="Enrico T."/>
        </authorList>
    </citation>
    <scope>NUCLEOTIDE SEQUENCE</scope>
    <source>
        <strain evidence="5">FI-07156</strain>
    </source>
</reference>
<comment type="caution">
    <text evidence="6">The sequence shown here is derived from an EMBL/GenBank/DDBJ whole genome shotgun (WGS) entry which is preliminary data.</text>
</comment>
<dbReference type="SUPFAM" id="SSF48008">
    <property type="entry name" value="GntR ligand-binding domain-like"/>
    <property type="match status" value="1"/>
</dbReference>
<dbReference type="SMART" id="SM00895">
    <property type="entry name" value="FCD"/>
    <property type="match status" value="1"/>
</dbReference>
<keyword evidence="3" id="KW-0804">Transcription</keyword>
<keyword evidence="2" id="KW-0238">DNA-binding</keyword>
<evidence type="ECO:0000259" key="4">
    <source>
        <dbReference type="PROSITE" id="PS50949"/>
    </source>
</evidence>
<dbReference type="Gene3D" id="1.10.10.10">
    <property type="entry name" value="Winged helix-like DNA-binding domain superfamily/Winged helix DNA-binding domain"/>
    <property type="match status" value="1"/>
</dbReference>
<keyword evidence="1" id="KW-0805">Transcription regulation</keyword>
<protein>
    <submittedName>
        <fullName evidence="6">GntR family transcriptional regulator</fullName>
    </submittedName>
</protein>
<dbReference type="RefSeq" id="WP_085094230.1">
    <property type="nucleotide sequence ID" value="NZ_JACKVQ010000008.1"/>
</dbReference>
<dbReference type="Pfam" id="PF07729">
    <property type="entry name" value="FCD"/>
    <property type="match status" value="1"/>
</dbReference>
<dbReference type="InterPro" id="IPR008920">
    <property type="entry name" value="TF_FadR/GntR_C"/>
</dbReference>
<proteinExistence type="predicted"/>
<dbReference type="Gene3D" id="1.20.120.530">
    <property type="entry name" value="GntR ligand-binding domain-like"/>
    <property type="match status" value="1"/>
</dbReference>
<dbReference type="PANTHER" id="PTHR43537:SF5">
    <property type="entry name" value="UXU OPERON TRANSCRIPTIONAL REGULATOR"/>
    <property type="match status" value="1"/>
</dbReference>
<dbReference type="SMART" id="SM00345">
    <property type="entry name" value="HTH_GNTR"/>
    <property type="match status" value="1"/>
</dbReference>
<evidence type="ECO:0000313" key="6">
    <source>
        <dbReference type="EMBL" id="ORW50014.1"/>
    </source>
</evidence>
<dbReference type="InterPro" id="IPR001845">
    <property type="entry name" value="HTH_ArsR_DNA-bd_dom"/>
</dbReference>
<dbReference type="AlphaFoldDB" id="A0A1X2AF56"/>
<evidence type="ECO:0000256" key="2">
    <source>
        <dbReference type="ARBA" id="ARBA00023125"/>
    </source>
</evidence>
<dbReference type="InterPro" id="IPR000524">
    <property type="entry name" value="Tscrpt_reg_HTH_GntR"/>
</dbReference>
<dbReference type="InterPro" id="IPR036390">
    <property type="entry name" value="WH_DNA-bd_sf"/>
</dbReference>
<dbReference type="InterPro" id="IPR036388">
    <property type="entry name" value="WH-like_DNA-bd_sf"/>
</dbReference>
<dbReference type="OrthoDB" id="162505at2"/>
<sequence length="277" mass="30441">MTALGIGPDARRRLSAPRIAEIVADELRRQIIDGELADGDLLPRQEVLVEQFNVSLVSLREALRILETEGLVSVRRGNRGGAVVHAPAKTSAAYMLGLLLQSESVEVADLGTALRELEPACAALAAQRPDRADTLVPELKRVNDAMAEHLEDGRLFTEIGRQFHDLIVRGCGNHTIIAVVGSLETLWTSHEQQWADESSARGTYPSLAQRRAVLNTHVKLTETIAEGDVDRARRMAGRHLADTQTYVLSGRPDQRIYALSPQALSRSGSRPRDIRRP</sequence>
<dbReference type="SUPFAM" id="SSF46785">
    <property type="entry name" value="Winged helix' DNA-binding domain"/>
    <property type="match status" value="1"/>
</dbReference>
<dbReference type="SMART" id="SM00418">
    <property type="entry name" value="HTH_ARSR"/>
    <property type="match status" value="1"/>
</dbReference>
<organism evidence="6 7">
    <name type="scientific">Mycobacterium paraense</name>
    <dbReference type="NCBI Taxonomy" id="767916"/>
    <lineage>
        <taxon>Bacteria</taxon>
        <taxon>Bacillati</taxon>
        <taxon>Actinomycetota</taxon>
        <taxon>Actinomycetes</taxon>
        <taxon>Mycobacteriales</taxon>
        <taxon>Mycobacteriaceae</taxon>
        <taxon>Mycobacterium</taxon>
        <taxon>Mycobacterium simiae complex</taxon>
    </lineage>
</organism>
<gene>
    <name evidence="6" type="ORF">AWB90_08410</name>
    <name evidence="5" type="ORF">AWB91_03120</name>
</gene>
<dbReference type="PROSITE" id="PS50949">
    <property type="entry name" value="HTH_GNTR"/>
    <property type="match status" value="1"/>
</dbReference>
<dbReference type="PANTHER" id="PTHR43537">
    <property type="entry name" value="TRANSCRIPTIONAL REGULATOR, GNTR FAMILY"/>
    <property type="match status" value="1"/>
</dbReference>
<evidence type="ECO:0000256" key="3">
    <source>
        <dbReference type="ARBA" id="ARBA00023163"/>
    </source>
</evidence>
<evidence type="ECO:0000313" key="8">
    <source>
        <dbReference type="Proteomes" id="UP000193801"/>
    </source>
</evidence>
<dbReference type="Proteomes" id="UP000193801">
    <property type="component" value="Unassembled WGS sequence"/>
</dbReference>
<dbReference type="EMBL" id="LQPK01000042">
    <property type="protein sequence ID" value="ORW27307.1"/>
    <property type="molecule type" value="Genomic_DNA"/>
</dbReference>
<name>A0A1X2AF56_9MYCO</name>
<keyword evidence="8" id="KW-1185">Reference proteome</keyword>
<dbReference type="GO" id="GO:0003677">
    <property type="term" value="F:DNA binding"/>
    <property type="evidence" value="ECO:0007669"/>
    <property type="project" value="UniProtKB-KW"/>
</dbReference>
<dbReference type="STRING" id="767916.AWB91_03120"/>
<evidence type="ECO:0000313" key="5">
    <source>
        <dbReference type="EMBL" id="ORW27307.1"/>
    </source>
</evidence>
<reference evidence="6" key="2">
    <citation type="submission" date="2016-01" db="EMBL/GenBank/DDBJ databases">
        <authorList>
            <person name="Oliw E.H."/>
        </authorList>
    </citation>
    <scope>NUCLEOTIDE SEQUENCE</scope>
    <source>
        <strain evidence="6">IEC33</strain>
    </source>
</reference>
<dbReference type="CDD" id="cd07377">
    <property type="entry name" value="WHTH_GntR"/>
    <property type="match status" value="1"/>
</dbReference>
<reference evidence="7 8" key="1">
    <citation type="journal article" date="2015" name="Emerg. Microbes Infect.">
        <title>Characterization of 17 strains belonging to the Mycobacterium simiae complex and description of Mycobacterium paraense sp. nov.</title>
        <authorList>
            <person name="Fusco da Costa A.R."/>
            <person name="Fedrizzi T."/>
            <person name="Lopes M.L."/>
            <person name="Pecorari M."/>
            <person name="Oliveira da Costa W.L."/>
            <person name="Giacobazzi E."/>
            <person name="da Costa Bahia J.R."/>
            <person name="De Sanctis V."/>
            <person name="Batista Lima K.V."/>
            <person name="Bertorelli R."/>
            <person name="Grottola A."/>
            <person name="Fabio A."/>
            <person name="Mariottini A."/>
            <person name="Ferretti P."/>
            <person name="Di Leva F."/>
            <person name="Fregni Serpini G."/>
            <person name="Tagliazucchi S."/>
            <person name="Rumpianesi F."/>
            <person name="Jousson O."/>
            <person name="Segata N."/>
            <person name="Tortoli E."/>
        </authorList>
    </citation>
    <scope>NUCLEOTIDE SEQUENCE [LARGE SCALE GENOMIC DNA]</scope>
    <source>
        <strain evidence="5 8">FI-07156</strain>
        <strain evidence="6 7">IEC33</strain>
    </source>
</reference>
<dbReference type="PRINTS" id="PR00035">
    <property type="entry name" value="HTHGNTR"/>
</dbReference>
<dbReference type="InterPro" id="IPR011711">
    <property type="entry name" value="GntR_C"/>
</dbReference>
<evidence type="ECO:0000256" key="1">
    <source>
        <dbReference type="ARBA" id="ARBA00023015"/>
    </source>
</evidence>